<sequence length="76" mass="9171">NNFVNITIFDNYKKYIKEILLREAYKCFIPDSLEEEETIHIFITQRLISDLEKLPSIKHWEALIKKKTINFVIRSN</sequence>
<evidence type="ECO:0000313" key="1">
    <source>
        <dbReference type="EMBL" id="GAH52710.1"/>
    </source>
</evidence>
<organism evidence="1">
    <name type="scientific">marine sediment metagenome</name>
    <dbReference type="NCBI Taxonomy" id="412755"/>
    <lineage>
        <taxon>unclassified sequences</taxon>
        <taxon>metagenomes</taxon>
        <taxon>ecological metagenomes</taxon>
    </lineage>
</organism>
<comment type="caution">
    <text evidence="1">The sequence shown here is derived from an EMBL/GenBank/DDBJ whole genome shotgun (WGS) entry which is preliminary data.</text>
</comment>
<reference evidence="1" key="1">
    <citation type="journal article" date="2014" name="Front. Microbiol.">
        <title>High frequency of phylogenetically diverse reductive dehalogenase-homologous genes in deep subseafloor sedimentary metagenomes.</title>
        <authorList>
            <person name="Kawai M."/>
            <person name="Futagami T."/>
            <person name="Toyoda A."/>
            <person name="Takaki Y."/>
            <person name="Nishi S."/>
            <person name="Hori S."/>
            <person name="Arai W."/>
            <person name="Tsubouchi T."/>
            <person name="Morono Y."/>
            <person name="Uchiyama I."/>
            <person name="Ito T."/>
            <person name="Fujiyama A."/>
            <person name="Inagaki F."/>
            <person name="Takami H."/>
        </authorList>
    </citation>
    <scope>NUCLEOTIDE SEQUENCE</scope>
    <source>
        <strain evidence="1">Expedition CK06-06</strain>
    </source>
</reference>
<protein>
    <submittedName>
        <fullName evidence="1">Uncharacterized protein</fullName>
    </submittedName>
</protein>
<accession>X1H6K0</accession>
<gene>
    <name evidence="1" type="ORF">S03H2_26621</name>
</gene>
<name>X1H6K0_9ZZZZ</name>
<feature type="non-terminal residue" evidence="1">
    <location>
        <position position="1"/>
    </location>
</feature>
<dbReference type="AlphaFoldDB" id="X1H6K0"/>
<proteinExistence type="predicted"/>
<dbReference type="EMBL" id="BARU01015523">
    <property type="protein sequence ID" value="GAH52710.1"/>
    <property type="molecule type" value="Genomic_DNA"/>
</dbReference>